<dbReference type="EMBL" id="MN988521">
    <property type="protein sequence ID" value="QIG71368.1"/>
    <property type="molecule type" value="Genomic_DNA"/>
</dbReference>
<gene>
    <name evidence="1" type="ORF">EVB93_261</name>
</gene>
<sequence length="292" mass="33654">MANVLVTLITNRPDISSERWIGTIGKLSKLSEYHDMTYSILLQPPFTVEDCDKVRSRVVEALGPKNQVVVEHFINPPGPFNFRTARNQAMLNVPYLNTFDYVLITDDDFKFSGPTPKGYDSWERYHQAIKYLDENRRCGGVLIKGMFGSPPVDKGGNEVSKVHDEYYSTNRGILHRNVMKYDNVDWIYSNECFDYPSALEDAAACFSRIELGYYYARIWKSPTTPLPVKQTCADDIPDDNIYSRHMVNEVGIGKAIRERYDDPTWEVDQKRMPKKLNNLKLEAMNNRGWVVT</sequence>
<organism evidence="1 2">
    <name type="scientific">Rhizobium phage RHph_TM30</name>
    <dbReference type="NCBI Taxonomy" id="2509764"/>
    <lineage>
        <taxon>Viruses</taxon>
        <taxon>Duplodnaviria</taxon>
        <taxon>Heunggongvirae</taxon>
        <taxon>Uroviricota</taxon>
        <taxon>Caudoviricetes</taxon>
        <taxon>Kleczkowskaviridae</taxon>
        <taxon>Cuauhnahuacvirus</taxon>
        <taxon>Cuauhnahuacvirus TM30</taxon>
    </lineage>
</organism>
<name>A0A7S5R583_9CAUD</name>
<dbReference type="SUPFAM" id="SSF53448">
    <property type="entry name" value="Nucleotide-diphospho-sugar transferases"/>
    <property type="match status" value="1"/>
</dbReference>
<dbReference type="Proteomes" id="UP000629603">
    <property type="component" value="Segment"/>
</dbReference>
<protein>
    <submittedName>
        <fullName evidence="1">Uncharacterized protein</fullName>
    </submittedName>
</protein>
<dbReference type="InterPro" id="IPR029044">
    <property type="entry name" value="Nucleotide-diphossugar_trans"/>
</dbReference>
<evidence type="ECO:0000313" key="1">
    <source>
        <dbReference type="EMBL" id="QIG71368.1"/>
    </source>
</evidence>
<reference evidence="1 2" key="1">
    <citation type="submission" date="2020-01" db="EMBL/GenBank/DDBJ databases">
        <title>Patterns of diversity and host range of bacteriophage communities associated with bean-nodulatin bacteria.</title>
        <authorList>
            <person name="Vann Cauwenberghe J."/>
            <person name="Santamaria R.I."/>
            <person name="Bustos P."/>
            <person name="Juarez S."/>
            <person name="Gonzalez V."/>
        </authorList>
    </citation>
    <scope>NUCLEOTIDE SEQUENCE [LARGE SCALE GENOMIC DNA]</scope>
</reference>
<keyword evidence="2" id="KW-1185">Reference proteome</keyword>
<proteinExistence type="predicted"/>
<evidence type="ECO:0000313" key="2">
    <source>
        <dbReference type="Proteomes" id="UP000629603"/>
    </source>
</evidence>
<accession>A0A7S5R583</accession>